<feature type="domain" description="Protein kinase" evidence="20">
    <location>
        <begin position="612"/>
        <end position="898"/>
    </location>
</feature>
<evidence type="ECO:0000256" key="18">
    <source>
        <dbReference type="SAM" id="MobiDB-lite"/>
    </source>
</evidence>
<dbReference type="CDD" id="cd05051">
    <property type="entry name" value="PTKc_DDR"/>
    <property type="match status" value="1"/>
</dbReference>
<dbReference type="Pfam" id="PF07714">
    <property type="entry name" value="PK_Tyr_Ser-Thr"/>
    <property type="match status" value="1"/>
</dbReference>
<protein>
    <recommendedName>
        <fullName evidence="2">receptor protein-tyrosine kinase</fullName>
        <ecNumber evidence="2">2.7.10.1</ecNumber>
    </recommendedName>
</protein>
<keyword evidence="5 19" id="KW-0812">Transmembrane</keyword>
<dbReference type="Pfam" id="PF00754">
    <property type="entry name" value="F5_F8_type_C"/>
    <property type="match status" value="1"/>
</dbReference>
<name>A0AAV1Z258_9ARAC</name>
<keyword evidence="12" id="KW-0829">Tyrosine-protein kinase</keyword>
<evidence type="ECO:0000256" key="16">
    <source>
        <dbReference type="ARBA" id="ARBA00051243"/>
    </source>
</evidence>
<dbReference type="GO" id="GO:0048680">
    <property type="term" value="P:positive regulation of axon regeneration"/>
    <property type="evidence" value="ECO:0007669"/>
    <property type="project" value="UniProtKB-ARBA"/>
</dbReference>
<proteinExistence type="inferred from homology"/>
<feature type="compositionally biased region" description="Pro residues" evidence="18">
    <location>
        <begin position="536"/>
        <end position="547"/>
    </location>
</feature>
<dbReference type="PROSITE" id="PS00239">
    <property type="entry name" value="RECEPTOR_TYR_KIN_II"/>
    <property type="match status" value="1"/>
</dbReference>
<evidence type="ECO:0000256" key="17">
    <source>
        <dbReference type="ARBA" id="ARBA00061639"/>
    </source>
</evidence>
<comment type="catalytic activity">
    <reaction evidence="16">
        <text>L-tyrosyl-[protein] + ATP = O-phospho-L-tyrosyl-[protein] + ADP + H(+)</text>
        <dbReference type="Rhea" id="RHEA:10596"/>
        <dbReference type="Rhea" id="RHEA-COMP:10136"/>
        <dbReference type="Rhea" id="RHEA-COMP:20101"/>
        <dbReference type="ChEBI" id="CHEBI:15378"/>
        <dbReference type="ChEBI" id="CHEBI:30616"/>
        <dbReference type="ChEBI" id="CHEBI:46858"/>
        <dbReference type="ChEBI" id="CHEBI:61978"/>
        <dbReference type="ChEBI" id="CHEBI:456216"/>
        <dbReference type="EC" id="2.7.10.1"/>
    </reaction>
</comment>
<dbReference type="PANTHER" id="PTHR24416:SF580">
    <property type="entry name" value="DISCOIDIN DOMAIN RECEPTOR, ISOFORM F"/>
    <property type="match status" value="1"/>
</dbReference>
<evidence type="ECO:0000313" key="22">
    <source>
        <dbReference type="EMBL" id="CAL1265633.1"/>
    </source>
</evidence>
<dbReference type="EMBL" id="CAXIEN010000018">
    <property type="protein sequence ID" value="CAL1265633.1"/>
    <property type="molecule type" value="Genomic_DNA"/>
</dbReference>
<feature type="domain" description="F5/8 type C" evidence="21">
    <location>
        <begin position="47"/>
        <end position="203"/>
    </location>
</feature>
<comment type="similarity">
    <text evidence="17">Belongs to the protein kinase superfamily. Tyr protein kinase family. Insulin receptor subfamily.</text>
</comment>
<dbReference type="GO" id="GO:0038062">
    <property type="term" value="F:protein tyrosine kinase collagen receptor activity"/>
    <property type="evidence" value="ECO:0007669"/>
    <property type="project" value="TreeGrafter"/>
</dbReference>
<reference evidence="22 23" key="1">
    <citation type="submission" date="2024-04" db="EMBL/GenBank/DDBJ databases">
        <authorList>
            <person name="Rising A."/>
            <person name="Reimegard J."/>
            <person name="Sonavane S."/>
            <person name="Akerstrom W."/>
            <person name="Nylinder S."/>
            <person name="Hedman E."/>
            <person name="Kallberg Y."/>
        </authorList>
    </citation>
    <scope>NUCLEOTIDE SEQUENCE [LARGE SCALE GENOMIC DNA]</scope>
</reference>
<keyword evidence="8" id="KW-0418">Kinase</keyword>
<dbReference type="InterPro" id="IPR050122">
    <property type="entry name" value="RTK"/>
</dbReference>
<dbReference type="PROSITE" id="PS50011">
    <property type="entry name" value="PROTEIN_KINASE_DOM"/>
    <property type="match status" value="1"/>
</dbReference>
<dbReference type="InterPro" id="IPR002011">
    <property type="entry name" value="Tyr_kinase_rcpt_2_CS"/>
</dbReference>
<gene>
    <name evidence="22" type="ORF">LARSCL_LOCUS2647</name>
</gene>
<comment type="subcellular location">
    <subcellularLocation>
        <location evidence="1">Cell membrane</location>
        <topology evidence="1">Single-pass type I membrane protein</topology>
    </subcellularLocation>
</comment>
<dbReference type="FunFam" id="2.60.120.260:FF:000007">
    <property type="entry name" value="Discoidin domain receptor tyrosine kinase 1"/>
    <property type="match status" value="1"/>
</dbReference>
<dbReference type="FunFam" id="2.60.120.1190:FF:000003">
    <property type="entry name" value="Discoidin domain-containing receptor 2"/>
    <property type="match status" value="1"/>
</dbReference>
<evidence type="ECO:0000256" key="14">
    <source>
        <dbReference type="ARBA" id="ARBA00023170"/>
    </source>
</evidence>
<dbReference type="PROSITE" id="PS00109">
    <property type="entry name" value="PROTEIN_KINASE_TYR"/>
    <property type="match status" value="1"/>
</dbReference>
<organism evidence="22 23">
    <name type="scientific">Larinioides sclopetarius</name>
    <dbReference type="NCBI Taxonomy" id="280406"/>
    <lineage>
        <taxon>Eukaryota</taxon>
        <taxon>Metazoa</taxon>
        <taxon>Ecdysozoa</taxon>
        <taxon>Arthropoda</taxon>
        <taxon>Chelicerata</taxon>
        <taxon>Arachnida</taxon>
        <taxon>Araneae</taxon>
        <taxon>Araneomorphae</taxon>
        <taxon>Entelegynae</taxon>
        <taxon>Araneoidea</taxon>
        <taxon>Araneidae</taxon>
        <taxon>Larinioides</taxon>
    </lineage>
</organism>
<evidence type="ECO:0000256" key="11">
    <source>
        <dbReference type="ARBA" id="ARBA00023136"/>
    </source>
</evidence>
<keyword evidence="23" id="KW-1185">Reference proteome</keyword>
<dbReference type="SMART" id="SM00219">
    <property type="entry name" value="TyrKc"/>
    <property type="match status" value="1"/>
</dbReference>
<dbReference type="InterPro" id="IPR011009">
    <property type="entry name" value="Kinase-like_dom_sf"/>
</dbReference>
<evidence type="ECO:0000256" key="8">
    <source>
        <dbReference type="ARBA" id="ARBA00022777"/>
    </source>
</evidence>
<accession>A0AAV1Z258</accession>
<dbReference type="PRINTS" id="PR00109">
    <property type="entry name" value="TYRKINASE"/>
</dbReference>
<dbReference type="SMART" id="SM00231">
    <property type="entry name" value="FA58C"/>
    <property type="match status" value="1"/>
</dbReference>
<evidence type="ECO:0000256" key="9">
    <source>
        <dbReference type="ARBA" id="ARBA00022840"/>
    </source>
</evidence>
<dbReference type="Proteomes" id="UP001497382">
    <property type="component" value="Unassembled WGS sequence"/>
</dbReference>
<keyword evidence="14" id="KW-0675">Receptor</keyword>
<dbReference type="Gene3D" id="2.60.120.260">
    <property type="entry name" value="Galactose-binding domain-like"/>
    <property type="match status" value="1"/>
</dbReference>
<evidence type="ECO:0000256" key="13">
    <source>
        <dbReference type="ARBA" id="ARBA00023157"/>
    </source>
</evidence>
<dbReference type="FunFam" id="1.10.510.10:FF:000053">
    <property type="entry name" value="Epithelial discoidin domain-containing receptor 1"/>
    <property type="match status" value="1"/>
</dbReference>
<evidence type="ECO:0000256" key="5">
    <source>
        <dbReference type="ARBA" id="ARBA00022692"/>
    </source>
</evidence>
<dbReference type="GO" id="GO:0005524">
    <property type="term" value="F:ATP binding"/>
    <property type="evidence" value="ECO:0007669"/>
    <property type="project" value="UniProtKB-KW"/>
</dbReference>
<feature type="transmembrane region" description="Helical" evidence="19">
    <location>
        <begin position="20"/>
        <end position="42"/>
    </location>
</feature>
<evidence type="ECO:0000256" key="6">
    <source>
        <dbReference type="ARBA" id="ARBA00022729"/>
    </source>
</evidence>
<evidence type="ECO:0000256" key="3">
    <source>
        <dbReference type="ARBA" id="ARBA00022475"/>
    </source>
</evidence>
<keyword evidence="7" id="KW-0547">Nucleotide-binding</keyword>
<dbReference type="InterPro" id="IPR020635">
    <property type="entry name" value="Tyr_kinase_cat_dom"/>
</dbReference>
<dbReference type="GO" id="GO:0005886">
    <property type="term" value="C:plasma membrane"/>
    <property type="evidence" value="ECO:0007669"/>
    <property type="project" value="UniProtKB-SubCell"/>
</dbReference>
<keyword evidence="11 19" id="KW-0472">Membrane</keyword>
<sequence>MLQQRWHYSFPRNRLSASTLTMNMIILVSGLLMCTTMCSAYINLEECQGALGMESGAIKNEDINASSSYILASVGPQNARLNKDVNGGAWCPKPQISKEVVEYLEISLPSLHVVTAVATQGRFGNGQGLEFAEDYMLEYWRPGLPRFLKYKDAMGQETLKGNTNTYTVVKRKLNPVVIATKIRFIPFSVHLRTVCMRVEVYGCPWKDGLLSYSMPQGERRGVEVDLSDRTYDGIKDDSYLHGGLGQLTDGVVGEDNFKQDVSGMGRGYEWVGWKNDSTFSRSVEIIFEFDQVRNFTAAYFYCNNMHTKEVQVFSSAKIWFSIGGKHFSGPPVNFSYMPDPFFENGRNVTIHLYQRVGKFVKVELAFASKWMLISEVAFNSVPAVGNFTEEDPPAAPPIVSTAMSEDTLTNQYVGLVIGVLAAVILLLIIVIFIIIARNKRRKHTTPHTILKPVDNRVTINMKDLGLSYSPCSPLACQSNRAIYGHQVMLDDSDPDKLLYQEPQDFKIPYPGTYSNESTTSREYAVPDVTKSTTPTPVVPSHPPPTPLNKPSFPQTLPKPLQKPPSERYYAATDVVKMPNIQGVSGNTVYAVPNVDLLSRDDSSVREIPRHRLHYIEKLGEGQFGEVHLCEAEGIPELIDVPCLGSKKLVAVKTLRKTASEQARSDFYKEVKILSRLRDPNIVHVLGVCTKDEPLCMIVEYMENGDLNQFLQQHVPENTLTSPFKPPASKVLSHGSLIYMATQIASGMKYLESLNFVHRDLATRNCLVGKGYTIKIADFGMSRDLYSEDYYRIEGRAMLPIRWMAWESILLGKFTTKSDVWAFAVTMWEILTFARHQPYADMVDDKVIENVSHFYHNDGHQIYLPQPPGCPKEIYDLMKECWQRNEHDRPNFREIHLFLQRKNLGYAPNV</sequence>
<evidence type="ECO:0000256" key="12">
    <source>
        <dbReference type="ARBA" id="ARBA00023137"/>
    </source>
</evidence>
<feature type="transmembrane region" description="Helical" evidence="19">
    <location>
        <begin position="412"/>
        <end position="435"/>
    </location>
</feature>
<evidence type="ECO:0000256" key="15">
    <source>
        <dbReference type="ARBA" id="ARBA00023180"/>
    </source>
</evidence>
<dbReference type="PROSITE" id="PS01285">
    <property type="entry name" value="FA58C_1"/>
    <property type="match status" value="1"/>
</dbReference>
<keyword evidence="10 19" id="KW-1133">Transmembrane helix</keyword>
<dbReference type="CDD" id="cd00057">
    <property type="entry name" value="FA58C"/>
    <property type="match status" value="1"/>
</dbReference>
<evidence type="ECO:0000259" key="21">
    <source>
        <dbReference type="PROSITE" id="PS50022"/>
    </source>
</evidence>
<dbReference type="Pfam" id="PF21114">
    <property type="entry name" value="DDR1-2_DS-like"/>
    <property type="match status" value="1"/>
</dbReference>
<dbReference type="PROSITE" id="PS01286">
    <property type="entry name" value="FA58C_2"/>
    <property type="match status" value="1"/>
</dbReference>
<feature type="region of interest" description="Disordered" evidence="18">
    <location>
        <begin position="527"/>
        <end position="563"/>
    </location>
</feature>
<comment type="caution">
    <text evidence="22">The sequence shown here is derived from an EMBL/GenBank/DDBJ whole genome shotgun (WGS) entry which is preliminary data.</text>
</comment>
<dbReference type="GO" id="GO:0051897">
    <property type="term" value="P:positive regulation of phosphatidylinositol 3-kinase/protein kinase B signal transduction"/>
    <property type="evidence" value="ECO:0007669"/>
    <property type="project" value="TreeGrafter"/>
</dbReference>
<evidence type="ECO:0000256" key="4">
    <source>
        <dbReference type="ARBA" id="ARBA00022679"/>
    </source>
</evidence>
<keyword evidence="3" id="KW-1003">Cell membrane</keyword>
<keyword evidence="4" id="KW-0808">Transferase</keyword>
<evidence type="ECO:0000256" key="1">
    <source>
        <dbReference type="ARBA" id="ARBA00004251"/>
    </source>
</evidence>
<dbReference type="Gene3D" id="3.30.200.20">
    <property type="entry name" value="Phosphorylase Kinase, domain 1"/>
    <property type="match status" value="1"/>
</dbReference>
<dbReference type="InterPro" id="IPR000719">
    <property type="entry name" value="Prot_kinase_dom"/>
</dbReference>
<dbReference type="Gene3D" id="1.10.510.10">
    <property type="entry name" value="Transferase(Phosphotransferase) domain 1"/>
    <property type="match status" value="1"/>
</dbReference>
<dbReference type="SUPFAM" id="SSF56112">
    <property type="entry name" value="Protein kinase-like (PK-like)"/>
    <property type="match status" value="1"/>
</dbReference>
<dbReference type="InterPro" id="IPR000421">
    <property type="entry name" value="FA58C"/>
</dbReference>
<evidence type="ECO:0000256" key="19">
    <source>
        <dbReference type="SAM" id="Phobius"/>
    </source>
</evidence>
<dbReference type="PROSITE" id="PS50022">
    <property type="entry name" value="FA58C_3"/>
    <property type="match status" value="1"/>
</dbReference>
<dbReference type="EC" id="2.7.10.1" evidence="2"/>
<dbReference type="Gene3D" id="2.60.120.1190">
    <property type="match status" value="1"/>
</dbReference>
<keyword evidence="13" id="KW-1015">Disulfide bond</keyword>
<keyword evidence="15" id="KW-0325">Glycoprotein</keyword>
<dbReference type="SUPFAM" id="SSF49785">
    <property type="entry name" value="Galactose-binding domain-like"/>
    <property type="match status" value="1"/>
</dbReference>
<dbReference type="GO" id="GO:0043235">
    <property type="term" value="C:receptor complex"/>
    <property type="evidence" value="ECO:0007669"/>
    <property type="project" value="TreeGrafter"/>
</dbReference>
<dbReference type="InterPro" id="IPR048525">
    <property type="entry name" value="DDR1-2_DS-like"/>
</dbReference>
<keyword evidence="9" id="KW-0067">ATP-binding</keyword>
<evidence type="ECO:0000256" key="2">
    <source>
        <dbReference type="ARBA" id="ARBA00011902"/>
    </source>
</evidence>
<keyword evidence="6" id="KW-0732">Signal</keyword>
<dbReference type="PANTHER" id="PTHR24416">
    <property type="entry name" value="TYROSINE-PROTEIN KINASE RECEPTOR"/>
    <property type="match status" value="1"/>
</dbReference>
<evidence type="ECO:0000256" key="10">
    <source>
        <dbReference type="ARBA" id="ARBA00022989"/>
    </source>
</evidence>
<dbReference type="InterPro" id="IPR008979">
    <property type="entry name" value="Galactose-bd-like_sf"/>
</dbReference>
<dbReference type="InterPro" id="IPR008266">
    <property type="entry name" value="Tyr_kinase_AS"/>
</dbReference>
<evidence type="ECO:0000259" key="20">
    <source>
        <dbReference type="PROSITE" id="PS50011"/>
    </source>
</evidence>
<dbReference type="AlphaFoldDB" id="A0AAV1Z258"/>
<evidence type="ECO:0000256" key="7">
    <source>
        <dbReference type="ARBA" id="ARBA00022741"/>
    </source>
</evidence>
<dbReference type="GO" id="GO:0005518">
    <property type="term" value="F:collagen binding"/>
    <property type="evidence" value="ECO:0007669"/>
    <property type="project" value="TreeGrafter"/>
</dbReference>
<dbReference type="InterPro" id="IPR001245">
    <property type="entry name" value="Ser-Thr/Tyr_kinase_cat_dom"/>
</dbReference>
<evidence type="ECO:0000313" key="23">
    <source>
        <dbReference type="Proteomes" id="UP001497382"/>
    </source>
</evidence>